<dbReference type="AlphaFoldDB" id="A0AAW1LUM8"/>
<reference evidence="1 2" key="1">
    <citation type="journal article" date="2024" name="BMC Genomics">
        <title>De novo assembly and annotation of Popillia japonica's genome with initial clues to its potential as an invasive pest.</title>
        <authorList>
            <person name="Cucini C."/>
            <person name="Boschi S."/>
            <person name="Funari R."/>
            <person name="Cardaioli E."/>
            <person name="Iannotti N."/>
            <person name="Marturano G."/>
            <person name="Paoli F."/>
            <person name="Bruttini M."/>
            <person name="Carapelli A."/>
            <person name="Frati F."/>
            <person name="Nardi F."/>
        </authorList>
    </citation>
    <scope>NUCLEOTIDE SEQUENCE [LARGE SCALE GENOMIC DNA]</scope>
    <source>
        <strain evidence="1">DMR45628</strain>
    </source>
</reference>
<keyword evidence="2" id="KW-1185">Reference proteome</keyword>
<sequence>MEGASVIITLRHIFHMLSNIGDMVDGCMDSEKRYGDLLPKCCYKFIAKNVTVTSSLNAVISSSVSKQASALMDEQIFTVARI</sequence>
<name>A0AAW1LUM8_POPJA</name>
<protein>
    <submittedName>
        <fullName evidence="1">Uncharacterized protein</fullName>
    </submittedName>
</protein>
<accession>A0AAW1LUM8</accession>
<dbReference type="Proteomes" id="UP001458880">
    <property type="component" value="Unassembled WGS sequence"/>
</dbReference>
<gene>
    <name evidence="1" type="ORF">QE152_g10420</name>
</gene>
<comment type="caution">
    <text evidence="1">The sequence shown here is derived from an EMBL/GenBank/DDBJ whole genome shotgun (WGS) entry which is preliminary data.</text>
</comment>
<organism evidence="1 2">
    <name type="scientific">Popillia japonica</name>
    <name type="common">Japanese beetle</name>
    <dbReference type="NCBI Taxonomy" id="7064"/>
    <lineage>
        <taxon>Eukaryota</taxon>
        <taxon>Metazoa</taxon>
        <taxon>Ecdysozoa</taxon>
        <taxon>Arthropoda</taxon>
        <taxon>Hexapoda</taxon>
        <taxon>Insecta</taxon>
        <taxon>Pterygota</taxon>
        <taxon>Neoptera</taxon>
        <taxon>Endopterygota</taxon>
        <taxon>Coleoptera</taxon>
        <taxon>Polyphaga</taxon>
        <taxon>Scarabaeiformia</taxon>
        <taxon>Scarabaeidae</taxon>
        <taxon>Rutelinae</taxon>
        <taxon>Popillia</taxon>
    </lineage>
</organism>
<evidence type="ECO:0000313" key="1">
    <source>
        <dbReference type="EMBL" id="KAK9737747.1"/>
    </source>
</evidence>
<dbReference type="EMBL" id="JASPKY010000095">
    <property type="protein sequence ID" value="KAK9737747.1"/>
    <property type="molecule type" value="Genomic_DNA"/>
</dbReference>
<proteinExistence type="predicted"/>
<evidence type="ECO:0000313" key="2">
    <source>
        <dbReference type="Proteomes" id="UP001458880"/>
    </source>
</evidence>